<comment type="caution">
    <text evidence="17">The sequence shown here is derived from an EMBL/GenBank/DDBJ whole genome shotgun (WGS) entry which is preliminary data.</text>
</comment>
<organism evidence="17 18">
    <name type="scientific">Paenisporosarcina quisquiliarum</name>
    <dbReference type="NCBI Taxonomy" id="365346"/>
    <lineage>
        <taxon>Bacteria</taxon>
        <taxon>Bacillati</taxon>
        <taxon>Bacillota</taxon>
        <taxon>Bacilli</taxon>
        <taxon>Bacillales</taxon>
        <taxon>Caryophanaceae</taxon>
        <taxon>Paenisporosarcina</taxon>
    </lineage>
</organism>
<dbReference type="EC" id="3.1.-.-" evidence="13"/>
<keyword evidence="1 13" id="KW-0540">Nuclease</keyword>
<dbReference type="PROSITE" id="PS51198">
    <property type="entry name" value="UVRD_HELICASE_ATP_BIND"/>
    <property type="match status" value="1"/>
</dbReference>
<keyword evidence="2 13" id="KW-0547">Nucleotide-binding</keyword>
<keyword evidence="9 13" id="KW-0234">DNA repair</keyword>
<dbReference type="GO" id="GO:0005524">
    <property type="term" value="F:ATP binding"/>
    <property type="evidence" value="ECO:0007669"/>
    <property type="project" value="UniProtKB-UniRule"/>
</dbReference>
<dbReference type="InterPro" id="IPR000212">
    <property type="entry name" value="DNA_helicase_UvrD/REP"/>
</dbReference>
<name>A0A9X3LF32_9BACL</name>
<feature type="binding site" evidence="14">
    <location>
        <begin position="31"/>
        <end position="38"/>
    </location>
    <ligand>
        <name>ATP</name>
        <dbReference type="ChEBI" id="CHEBI:30616"/>
    </ligand>
</feature>
<protein>
    <recommendedName>
        <fullName evidence="13">ATP-dependent helicase/nuclease subunit A</fullName>
        <ecNumber evidence="13">3.1.-.-</ecNumber>
        <ecNumber evidence="13">5.6.2.4</ecNumber>
    </recommendedName>
    <alternativeName>
        <fullName evidence="13">ATP-dependent helicase/nuclease AddA</fullName>
    </alternativeName>
    <alternativeName>
        <fullName evidence="13">DNA 3'-5' helicase AddA</fullName>
    </alternativeName>
</protein>
<accession>A0A9X3LF32</accession>
<evidence type="ECO:0000256" key="9">
    <source>
        <dbReference type="ARBA" id="ARBA00023204"/>
    </source>
</evidence>
<evidence type="ECO:0000256" key="3">
    <source>
        <dbReference type="ARBA" id="ARBA00022763"/>
    </source>
</evidence>
<keyword evidence="7 13" id="KW-0067">ATP-binding</keyword>
<dbReference type="InterPro" id="IPR027417">
    <property type="entry name" value="P-loop_NTPase"/>
</dbReference>
<dbReference type="InterPro" id="IPR011335">
    <property type="entry name" value="Restrct_endonuc-II-like"/>
</dbReference>
<comment type="similarity">
    <text evidence="13">Belongs to the helicase family. AddA subfamily.</text>
</comment>
<evidence type="ECO:0000256" key="8">
    <source>
        <dbReference type="ARBA" id="ARBA00023125"/>
    </source>
</evidence>
<evidence type="ECO:0000259" key="15">
    <source>
        <dbReference type="PROSITE" id="PS51198"/>
    </source>
</evidence>
<keyword evidence="5 13" id="KW-0347">Helicase</keyword>
<comment type="catalytic activity">
    <reaction evidence="11 13">
        <text>Couples ATP hydrolysis with the unwinding of duplex DNA by translocating in the 3'-5' direction.</text>
        <dbReference type="EC" id="5.6.2.4"/>
    </reaction>
</comment>
<dbReference type="FunFam" id="3.40.50.300:FF:001236">
    <property type="entry name" value="ATP-dependent helicase/nuclease subunit A"/>
    <property type="match status" value="1"/>
</dbReference>
<dbReference type="EMBL" id="JAMKBJ010000003">
    <property type="protein sequence ID" value="MCZ8536592.1"/>
    <property type="molecule type" value="Genomic_DNA"/>
</dbReference>
<dbReference type="GO" id="GO:0003690">
    <property type="term" value="F:double-stranded DNA binding"/>
    <property type="evidence" value="ECO:0007669"/>
    <property type="project" value="UniProtKB-UniRule"/>
</dbReference>
<dbReference type="Pfam" id="PF13361">
    <property type="entry name" value="UvrD_C"/>
    <property type="match status" value="1"/>
</dbReference>
<evidence type="ECO:0000256" key="14">
    <source>
        <dbReference type="PROSITE-ProRule" id="PRU00560"/>
    </source>
</evidence>
<dbReference type="SUPFAM" id="SSF52540">
    <property type="entry name" value="P-loop containing nucleoside triphosphate hydrolases"/>
    <property type="match status" value="1"/>
</dbReference>
<dbReference type="HAMAP" id="MF_01451">
    <property type="entry name" value="AddA"/>
    <property type="match status" value="1"/>
</dbReference>
<dbReference type="RefSeq" id="WP_269925690.1">
    <property type="nucleotide sequence ID" value="NZ_JAMKBJ010000003.1"/>
</dbReference>
<feature type="domain" description="UvrD-like helicase ATP-binding" evidence="15">
    <location>
        <begin position="10"/>
        <end position="484"/>
    </location>
</feature>
<evidence type="ECO:0000256" key="5">
    <source>
        <dbReference type="ARBA" id="ARBA00022806"/>
    </source>
</evidence>
<comment type="function">
    <text evidence="13">The heterodimer acts as both an ATP-dependent DNA helicase and an ATP-dependent, dual-direction single-stranded exonuclease. Recognizes the chi site generating a DNA molecule suitable for the initiation of homologous recombination. The AddA nuclease domain is required for chi fragment generation; this subunit has the helicase and 3' -&gt; 5' nuclease activities.</text>
</comment>
<keyword evidence="4 13" id="KW-0378">Hydrolase</keyword>
<proteinExistence type="inferred from homology"/>
<dbReference type="GO" id="GO:0005829">
    <property type="term" value="C:cytosol"/>
    <property type="evidence" value="ECO:0007669"/>
    <property type="project" value="TreeGrafter"/>
</dbReference>
<dbReference type="GO" id="GO:0008408">
    <property type="term" value="F:3'-5' exonuclease activity"/>
    <property type="evidence" value="ECO:0007669"/>
    <property type="project" value="UniProtKB-UniRule"/>
</dbReference>
<evidence type="ECO:0000256" key="1">
    <source>
        <dbReference type="ARBA" id="ARBA00022722"/>
    </source>
</evidence>
<dbReference type="PANTHER" id="PTHR11070">
    <property type="entry name" value="UVRD / RECB / PCRA DNA HELICASE FAMILY MEMBER"/>
    <property type="match status" value="1"/>
</dbReference>
<dbReference type="Pfam" id="PF00580">
    <property type="entry name" value="UvrD-helicase"/>
    <property type="match status" value="1"/>
</dbReference>
<feature type="domain" description="UvrD-like helicase C-terminal" evidence="16">
    <location>
        <begin position="520"/>
        <end position="814"/>
    </location>
</feature>
<dbReference type="InterPro" id="IPR038726">
    <property type="entry name" value="PDDEXK_AddAB-type"/>
</dbReference>
<dbReference type="PROSITE" id="PS51217">
    <property type="entry name" value="UVRD_HELICASE_CTER"/>
    <property type="match status" value="1"/>
</dbReference>
<dbReference type="GO" id="GO:0033202">
    <property type="term" value="C:DNA helicase complex"/>
    <property type="evidence" value="ECO:0007669"/>
    <property type="project" value="TreeGrafter"/>
</dbReference>
<dbReference type="Gene3D" id="3.90.320.10">
    <property type="match status" value="1"/>
</dbReference>
<dbReference type="GO" id="GO:0043138">
    <property type="term" value="F:3'-5' DNA helicase activity"/>
    <property type="evidence" value="ECO:0007669"/>
    <property type="project" value="UniProtKB-UniRule"/>
</dbReference>
<evidence type="ECO:0000256" key="13">
    <source>
        <dbReference type="HAMAP-Rule" id="MF_01451"/>
    </source>
</evidence>
<keyword evidence="18" id="KW-1185">Reference proteome</keyword>
<dbReference type="GO" id="GO:0000724">
    <property type="term" value="P:double-strand break repair via homologous recombination"/>
    <property type="evidence" value="ECO:0007669"/>
    <property type="project" value="UniProtKB-UniRule"/>
</dbReference>
<evidence type="ECO:0000256" key="10">
    <source>
        <dbReference type="ARBA" id="ARBA00023235"/>
    </source>
</evidence>
<comment type="subunit">
    <text evidence="13">Heterodimer of AddA and AddB/RexB.</text>
</comment>
<evidence type="ECO:0000256" key="12">
    <source>
        <dbReference type="ARBA" id="ARBA00048988"/>
    </source>
</evidence>
<dbReference type="InterPro" id="IPR014016">
    <property type="entry name" value="UvrD-like_ATP-bd"/>
</dbReference>
<gene>
    <name evidence="13 17" type="primary">addA</name>
    <name evidence="17" type="ORF">M9R32_05275</name>
</gene>
<dbReference type="InterPro" id="IPR014017">
    <property type="entry name" value="DNA_helicase_UvrD-like_C"/>
</dbReference>
<evidence type="ECO:0000256" key="6">
    <source>
        <dbReference type="ARBA" id="ARBA00022839"/>
    </source>
</evidence>
<evidence type="ECO:0000313" key="17">
    <source>
        <dbReference type="EMBL" id="MCZ8536592.1"/>
    </source>
</evidence>
<dbReference type="Pfam" id="PF12705">
    <property type="entry name" value="PDDEXK_1"/>
    <property type="match status" value="1"/>
</dbReference>
<evidence type="ECO:0000256" key="4">
    <source>
        <dbReference type="ARBA" id="ARBA00022801"/>
    </source>
</evidence>
<evidence type="ECO:0000256" key="7">
    <source>
        <dbReference type="ARBA" id="ARBA00022840"/>
    </source>
</evidence>
<dbReference type="NCBIfam" id="TIGR02785">
    <property type="entry name" value="addA_Gpos"/>
    <property type="match status" value="1"/>
</dbReference>
<keyword evidence="8 13" id="KW-0238">DNA-binding</keyword>
<reference evidence="17" key="1">
    <citation type="submission" date="2022-05" db="EMBL/GenBank/DDBJ databases">
        <authorList>
            <person name="Colautti A."/>
            <person name="Iacumin L."/>
        </authorList>
    </citation>
    <scope>NUCLEOTIDE SEQUENCE</scope>
    <source>
        <strain evidence="17">SK 55</strain>
    </source>
</reference>
<dbReference type="Proteomes" id="UP001152173">
    <property type="component" value="Unassembled WGS sequence"/>
</dbReference>
<comment type="cofactor">
    <cofactor evidence="13">
        <name>Mg(2+)</name>
        <dbReference type="ChEBI" id="CHEBI:18420"/>
    </cofactor>
</comment>
<dbReference type="Gene3D" id="3.40.50.300">
    <property type="entry name" value="P-loop containing nucleotide triphosphate hydrolases"/>
    <property type="match status" value="4"/>
</dbReference>
<evidence type="ECO:0000256" key="11">
    <source>
        <dbReference type="ARBA" id="ARBA00034617"/>
    </source>
</evidence>
<keyword evidence="3 13" id="KW-0227">DNA damage</keyword>
<comment type="catalytic activity">
    <reaction evidence="12 13">
        <text>ATP + H2O = ADP + phosphate + H(+)</text>
        <dbReference type="Rhea" id="RHEA:13065"/>
        <dbReference type="ChEBI" id="CHEBI:15377"/>
        <dbReference type="ChEBI" id="CHEBI:15378"/>
        <dbReference type="ChEBI" id="CHEBI:30616"/>
        <dbReference type="ChEBI" id="CHEBI:43474"/>
        <dbReference type="ChEBI" id="CHEBI:456216"/>
        <dbReference type="EC" id="5.6.2.4"/>
    </reaction>
</comment>
<keyword evidence="10 13" id="KW-0413">Isomerase</keyword>
<evidence type="ECO:0000256" key="2">
    <source>
        <dbReference type="ARBA" id="ARBA00022741"/>
    </source>
</evidence>
<keyword evidence="6 13" id="KW-0269">Exonuclease</keyword>
<evidence type="ECO:0000259" key="16">
    <source>
        <dbReference type="PROSITE" id="PS51217"/>
    </source>
</evidence>
<dbReference type="InterPro" id="IPR014152">
    <property type="entry name" value="AddA"/>
</dbReference>
<sequence>MLIPTKPQDVTWTDAQWRAIFAEGRDILVSAAAGSGKTAVLIERLIQKMIREDNPIDVDELLVVTFTNASAAEMRHRMAEALEKALVKNPSSSHLRRQLSLLNKAQISTLHSFCLSIVKQYAYVLDLDPGFRLANEAESALIRDDVLAFVLESAHKAENPEALYRLVDSFTTDRDDQMIETLIDKLYDAASVHPEPKKWLQSISQSYDVPEEMSIDDLPFIPALKLTIQHALEEAYAMTEEIRRLALLPAGPAPYGTTVEQDQLVLAEAIRRISSQTWESAFEYFQTLKFATAARIPKDTFDDELVQKAKDKRDQLKKRVNGVKDAYFTRTPARLLQEMRMMHPLLQTLVDLTLTYGEQYRLAKSERGLVDFSDLEHFALQILTTKENDQLVPSSTAQDIMMQYKEVLVDEYQDTNRLQETILQIVKTGTEANGNMFMVGDVKQSIYRFRLAEPMLFLEKYLKFTTEALHTGVKIDLNANFRSRKEVLEGTNFIFSQIMGERVGEIAYDDAAALKAGAPYPEQPAAVELTILSQQSEEDEDGTSEEEEINEEILELDELKKSQWEARYIIRKIRSLMDGKTMVVDAWSKHERPLEYRDIVILTRSMTWSADLTEEFKQAGIPLYANLSKGYFDALEVMIMLNTLRIVDNPYQDIPLASVLRAPFVGLTEAELSHIRLSAPKEPFYEALKNFVRMGGSGIASETAEKLQRFFLHYEEWRDLARRGSLADLIWRIYMDTHYYEMVGAMPGGKQRQANLRALHDRALSYEKTSFRGLFRFLRFIDRMKKRGDDLGTARAMSEKENVVRLMTIHSSKGLEFPFVFIAGLGRDFNQMDFNELYLFDQTFGLAVKAVDPEKRISYTSLPFLAMKEKKQLELKSEEMRVLYVAMTRAKEKLMLVGTVKDAQKSISKWQDIAASSGDMLPEYVRSRAKGFLDWIGPAVARHSDFAIWQGQTDTHALEHPSKWSFETIYVEELRELDAFGTSSELTEEANQIGISPEMMAEVERRFNAVYAHERSIAKRSKQSVSELKRIDQLRKEEEPEFFRTSEVQQAISTVYKRPAFLQQGERKLTSAEIGTAMHTAMQHLDINLQPTKEKIESFIQLLEERQLLTSNEAKAIKLNAIESFLHSPIAERLRHSSDILREVPFTYGMKDEDEEIQILQGIADCLFQEDDGHWVLLDYKTDRIKGVFHNDSSILREMQHRYGLQLSLYQKAIENILSITIKEKVLYLFDSNQTIVLED</sequence>
<dbReference type="PANTHER" id="PTHR11070:SF48">
    <property type="entry name" value="ATP-DEPENDENT HELICASE_NUCLEASE SUBUNIT A"/>
    <property type="match status" value="1"/>
</dbReference>
<dbReference type="AlphaFoldDB" id="A0A9X3LF32"/>
<dbReference type="EC" id="5.6.2.4" evidence="13"/>
<evidence type="ECO:0000313" key="18">
    <source>
        <dbReference type="Proteomes" id="UP001152173"/>
    </source>
</evidence>
<dbReference type="InterPro" id="IPR011604">
    <property type="entry name" value="PDDEXK-like_dom_sf"/>
</dbReference>
<dbReference type="SUPFAM" id="SSF52980">
    <property type="entry name" value="Restriction endonuclease-like"/>
    <property type="match status" value="1"/>
</dbReference>